<dbReference type="InterPro" id="IPR017930">
    <property type="entry name" value="Myb_dom"/>
</dbReference>
<feature type="domain" description="EF-hand" evidence="5">
    <location>
        <begin position="683"/>
        <end position="718"/>
    </location>
</feature>
<feature type="domain" description="HTH myb-type" evidence="6">
    <location>
        <begin position="1142"/>
        <end position="1192"/>
    </location>
</feature>
<evidence type="ECO:0000313" key="8">
    <source>
        <dbReference type="Proteomes" id="UP000663855"/>
    </source>
</evidence>
<dbReference type="Pfam" id="PF00249">
    <property type="entry name" value="Myb_DNA-binding"/>
    <property type="match status" value="1"/>
</dbReference>
<dbReference type="Pfam" id="PF13921">
    <property type="entry name" value="Myb_DNA-bind_6"/>
    <property type="match status" value="1"/>
</dbReference>
<dbReference type="Proteomes" id="UP000663855">
    <property type="component" value="Unassembled WGS sequence"/>
</dbReference>
<evidence type="ECO:0000313" key="7">
    <source>
        <dbReference type="EMBL" id="CAF1217506.1"/>
    </source>
</evidence>
<feature type="domain" description="Myb-like" evidence="4">
    <location>
        <begin position="1086"/>
        <end position="1137"/>
    </location>
</feature>
<dbReference type="Gene3D" id="1.10.10.60">
    <property type="entry name" value="Homeodomain-like"/>
    <property type="match status" value="3"/>
</dbReference>
<proteinExistence type="predicted"/>
<feature type="domain" description="EF-hand" evidence="5">
    <location>
        <begin position="931"/>
        <end position="966"/>
    </location>
</feature>
<comment type="caution">
    <text evidence="7">The sequence shown here is derived from an EMBL/GenBank/DDBJ whole genome shotgun (WGS) entry which is preliminary data.</text>
</comment>
<sequence length="1584" mass="184374">MAASLSASFSVGDMSQEKFRRAMHPQQSIPQLRRERTTMDEHVTRKNQTKPIYSHELPGRSAAFSGEKQYDRRQASTQVRSAKSNEIFHLIDRKLQTGVHGVRHMFRSNDHNQEGKLSKEAFRRVLMQLCGYINVEEWEKVCKMFHINERDDTITFQEFLSYFPENEKVKRELALSQIDRRTSSLLTLSQNVTSFQQLSHKNNLPKLTANYCFSLMKTRCRDPSFSPNDYIPYDCLNDGVVIRDHLKTILENFKLDDIIDNEKEFQKLWLKFDLDNVGMVRTNIFLRLLNYRVNLADEIDANIQRLVTRSGAAGIIDRRTSSTSASVCGISPLRKHRTSPVNNSRESNHSILEFKHCAPTALDERLDEASHSIEKHSNDDHESSNKSSPATNSTTREISTKFRTLVHQHRKMVKQLNENDEFLPFFDRKVNEGYFCLKTVFTYLDSNQTNYINKEQLIAALNQFDIPITLENIGSFLQKHRYPILKTINGENVIDYSAFLKYFQDRSDSSFLAQTLNIFRKEKAIPAKSEFSNIENGVIDLLHHVFLSLTAAFKYISSDIEDLCPENELFLILKKELGIADSYRFTDKQKNELYTLLNCTDHMKHKRQLPYKRLLYFLSKTTIPHGKERNVEKNEEKFIEKREERIIEKREERIIEKKVEKTDLSPIRTLSYIEKTLNDLIRLRMHTFTKVFSRIDQPQTNKINKEQFLEVLEQMGTDLTQAEVNVVWSASDFPLEKSVPFPNLIRQIIMFNREESQIMLNQFLVHRSRSIHDRQMPPTARSTVSISSRAISSSARISSLSSDAQSTDYHETFNRILPYIRQNYNKIKRDLLQHDPTASGLIDFLKLQDILQHYSVPINDAELGLLVRLDNPHNGSNIQYPFFIRKYHPDGPLMKSSPWLRVHPVYEQLIQKLRLKHPSKEVYDQRTQNPRDLKCLIRLINSYDKPRKGYLTNEEFYSLLQDNGIHLNKSEEDFYQLFSKYDKQLLGQFNYTDEKNFIIRMIKNRASSSRSSSTEDESDHDENLFQVKKVSSRKKSYKKWIKDEDDRLKEFINLNGGMKDWSRISKYVGNGRTDAQCQHRWERFLDPSITKGPWTDEEDRKVIELVRDYGARQWSLIAKELKGRVGKQCRERWHNHLNPAINKNPWTSDENLLLFILHQHFGNKWAEIAKYFNGRSDNSIKNHWNSSMKKKFELEVSNLKRQGLEWSALIPPDFPWPKLNRPSSARRPLGTITNRVQRPSTKRSSRTITLSPSPAPTVKSEPHSPSVNSDNTNHRFYPLTDHNSLNASSPCPLTTAYSDHLQPIPSSQTSSDIQPECSSQNLEHLFYCTPPSPAKQLPMLSSCADYTTSSQNSQTNHHIPLFPSSIEYYPAHAPSRSSSMPVFTCATSPHLTILPTDTTNHNETRNTFTTDDSFTLSFSSQNEIKQENEHLLIELTQSQQSHDIVVSPKTISNTSSPSKHRVLNTPERLDQPHRIHLTEQDWFNDFLAYPDPLTTTQTENLLSARPTIVRRNKRLDKYQSTVVETKKRENFSKNLFTSSKKLKEELGYDPTYTEILMGQTRDQRHMTEQARRFLSCSSLNNYNI</sequence>
<evidence type="ECO:0000256" key="2">
    <source>
        <dbReference type="ARBA" id="ARBA00023125"/>
    </source>
</evidence>
<dbReference type="CDD" id="cd00051">
    <property type="entry name" value="EFh"/>
    <property type="match status" value="1"/>
</dbReference>
<accession>A0A814XJL6</accession>
<dbReference type="CDD" id="cd00167">
    <property type="entry name" value="SANT"/>
    <property type="match status" value="3"/>
</dbReference>
<protein>
    <submittedName>
        <fullName evidence="7">Uncharacterized protein</fullName>
    </submittedName>
</protein>
<dbReference type="InterPro" id="IPR011992">
    <property type="entry name" value="EF-hand-dom_pair"/>
</dbReference>
<feature type="domain" description="Myb-like" evidence="4">
    <location>
        <begin position="1032"/>
        <end position="1085"/>
    </location>
</feature>
<dbReference type="InterPro" id="IPR050560">
    <property type="entry name" value="MYB_TF"/>
</dbReference>
<feature type="compositionally biased region" description="Basic and acidic residues" evidence="3">
    <location>
        <begin position="367"/>
        <end position="384"/>
    </location>
</feature>
<dbReference type="SUPFAM" id="SSF46689">
    <property type="entry name" value="Homeodomain-like"/>
    <property type="match status" value="2"/>
</dbReference>
<dbReference type="PANTHER" id="PTHR45614:SF25">
    <property type="entry name" value="MYB PROTEIN"/>
    <property type="match status" value="1"/>
</dbReference>
<feature type="region of interest" description="Disordered" evidence="3">
    <location>
        <begin position="1219"/>
        <end position="1272"/>
    </location>
</feature>
<dbReference type="EMBL" id="CAJNOV010005609">
    <property type="protein sequence ID" value="CAF1217506.1"/>
    <property type="molecule type" value="Genomic_DNA"/>
</dbReference>
<dbReference type="InterPro" id="IPR009057">
    <property type="entry name" value="Homeodomain-like_sf"/>
</dbReference>
<feature type="domain" description="HTH myb-type" evidence="6">
    <location>
        <begin position="1086"/>
        <end position="1141"/>
    </location>
</feature>
<feature type="domain" description="HTH myb-type" evidence="6">
    <location>
        <begin position="1039"/>
        <end position="1085"/>
    </location>
</feature>
<dbReference type="InterPro" id="IPR001005">
    <property type="entry name" value="SANT/Myb"/>
</dbReference>
<evidence type="ECO:0000259" key="6">
    <source>
        <dbReference type="PROSITE" id="PS51294"/>
    </source>
</evidence>
<feature type="region of interest" description="Disordered" evidence="3">
    <location>
        <begin position="367"/>
        <end position="396"/>
    </location>
</feature>
<feature type="domain" description="EF-hand" evidence="5">
    <location>
        <begin position="97"/>
        <end position="132"/>
    </location>
</feature>
<organism evidence="7 8">
    <name type="scientific">Rotaria magnacalcarata</name>
    <dbReference type="NCBI Taxonomy" id="392030"/>
    <lineage>
        <taxon>Eukaryota</taxon>
        <taxon>Metazoa</taxon>
        <taxon>Spiralia</taxon>
        <taxon>Gnathifera</taxon>
        <taxon>Rotifera</taxon>
        <taxon>Eurotatoria</taxon>
        <taxon>Bdelloidea</taxon>
        <taxon>Philodinida</taxon>
        <taxon>Philodinidae</taxon>
        <taxon>Rotaria</taxon>
    </lineage>
</organism>
<dbReference type="PROSITE" id="PS50090">
    <property type="entry name" value="MYB_LIKE"/>
    <property type="match status" value="3"/>
</dbReference>
<dbReference type="SMART" id="SM00054">
    <property type="entry name" value="EFh"/>
    <property type="match status" value="5"/>
</dbReference>
<gene>
    <name evidence="7" type="ORF">CJN711_LOCUS12826</name>
</gene>
<evidence type="ECO:0000259" key="5">
    <source>
        <dbReference type="PROSITE" id="PS50222"/>
    </source>
</evidence>
<feature type="compositionally biased region" description="Polar residues" evidence="3">
    <location>
        <begin position="385"/>
        <end position="396"/>
    </location>
</feature>
<dbReference type="GO" id="GO:0000981">
    <property type="term" value="F:DNA-binding transcription factor activity, RNA polymerase II-specific"/>
    <property type="evidence" value="ECO:0007669"/>
    <property type="project" value="TreeGrafter"/>
</dbReference>
<evidence type="ECO:0000256" key="3">
    <source>
        <dbReference type="SAM" id="MobiDB-lite"/>
    </source>
</evidence>
<evidence type="ECO:0000259" key="4">
    <source>
        <dbReference type="PROSITE" id="PS50090"/>
    </source>
</evidence>
<dbReference type="GO" id="GO:0005509">
    <property type="term" value="F:calcium ion binding"/>
    <property type="evidence" value="ECO:0007669"/>
    <property type="project" value="InterPro"/>
</dbReference>
<dbReference type="SUPFAM" id="SSF47473">
    <property type="entry name" value="EF-hand"/>
    <property type="match status" value="3"/>
</dbReference>
<keyword evidence="2" id="KW-0238">DNA-binding</keyword>
<dbReference type="PROSITE" id="PS51294">
    <property type="entry name" value="HTH_MYB"/>
    <property type="match status" value="3"/>
</dbReference>
<reference evidence="7" key="1">
    <citation type="submission" date="2021-02" db="EMBL/GenBank/DDBJ databases">
        <authorList>
            <person name="Nowell W R."/>
        </authorList>
    </citation>
    <scope>NUCLEOTIDE SEQUENCE</scope>
</reference>
<dbReference type="GO" id="GO:0000978">
    <property type="term" value="F:RNA polymerase II cis-regulatory region sequence-specific DNA binding"/>
    <property type="evidence" value="ECO:0007669"/>
    <property type="project" value="TreeGrafter"/>
</dbReference>
<name>A0A814XJL6_9BILA</name>
<dbReference type="Gene3D" id="1.10.238.10">
    <property type="entry name" value="EF-hand"/>
    <property type="match status" value="4"/>
</dbReference>
<dbReference type="SMART" id="SM00717">
    <property type="entry name" value="SANT"/>
    <property type="match status" value="3"/>
</dbReference>
<keyword evidence="1" id="KW-0677">Repeat</keyword>
<evidence type="ECO:0000256" key="1">
    <source>
        <dbReference type="ARBA" id="ARBA00022737"/>
    </source>
</evidence>
<feature type="domain" description="Myb-like" evidence="4">
    <location>
        <begin position="1138"/>
        <end position="1188"/>
    </location>
</feature>
<dbReference type="GO" id="GO:0005634">
    <property type="term" value="C:nucleus"/>
    <property type="evidence" value="ECO:0007669"/>
    <property type="project" value="TreeGrafter"/>
</dbReference>
<dbReference type="PANTHER" id="PTHR45614">
    <property type="entry name" value="MYB PROTEIN-RELATED"/>
    <property type="match status" value="1"/>
</dbReference>
<dbReference type="FunFam" id="1.10.10.60:FF:000010">
    <property type="entry name" value="Transcriptional activator Myb isoform A"/>
    <property type="match status" value="1"/>
</dbReference>
<dbReference type="PROSITE" id="PS50222">
    <property type="entry name" value="EF_HAND_2"/>
    <property type="match status" value="3"/>
</dbReference>
<dbReference type="InterPro" id="IPR002048">
    <property type="entry name" value="EF_hand_dom"/>
</dbReference>